<reference evidence="3" key="1">
    <citation type="journal article" date="2014" name="Proc. Natl. Acad. Sci. U.S.A.">
        <title>Extensive sampling of basidiomycete genomes demonstrates inadequacy of the white-rot/brown-rot paradigm for wood decay fungi.</title>
        <authorList>
            <person name="Riley R."/>
            <person name="Salamov A.A."/>
            <person name="Brown D.W."/>
            <person name="Nagy L.G."/>
            <person name="Floudas D."/>
            <person name="Held B.W."/>
            <person name="Levasseur A."/>
            <person name="Lombard V."/>
            <person name="Morin E."/>
            <person name="Otillar R."/>
            <person name="Lindquist E.A."/>
            <person name="Sun H."/>
            <person name="LaButti K.M."/>
            <person name="Schmutz J."/>
            <person name="Jabbour D."/>
            <person name="Luo H."/>
            <person name="Baker S.E."/>
            <person name="Pisabarro A.G."/>
            <person name="Walton J.D."/>
            <person name="Blanchette R.A."/>
            <person name="Henrissat B."/>
            <person name="Martin F."/>
            <person name="Cullen D."/>
            <person name="Hibbett D.S."/>
            <person name="Grigoriev I.V."/>
        </authorList>
    </citation>
    <scope>NUCLEOTIDE SEQUENCE [LARGE SCALE GENOMIC DNA]</scope>
    <source>
        <strain evidence="3">MUCL 33604</strain>
    </source>
</reference>
<accession>A0A067PVN6</accession>
<protein>
    <submittedName>
        <fullName evidence="2">Uncharacterized protein</fullName>
    </submittedName>
</protein>
<evidence type="ECO:0000313" key="2">
    <source>
        <dbReference type="EMBL" id="KDQ58883.1"/>
    </source>
</evidence>
<evidence type="ECO:0000313" key="3">
    <source>
        <dbReference type="Proteomes" id="UP000027265"/>
    </source>
</evidence>
<dbReference type="InParanoid" id="A0A067PVN6"/>
<dbReference type="EMBL" id="KL197716">
    <property type="protein sequence ID" value="KDQ58883.1"/>
    <property type="molecule type" value="Genomic_DNA"/>
</dbReference>
<sequence>MSYKIIRIDVPKRSAGGGSTSCGIVELGKCIRLGGGGGWSGGAWLNGGVGSGIGHELEEDVILDGGVGLAVGSSDQDEAKTKAEAEFFEVSDGDDLNGFQILGRDNLPFPIEKFKGQGIRLKGQINEVSPLIRIYAIGVWDWKDNVEGMGQRGGDGSEGTLVRAAALDFEVIQGEMNFGVSGEGQREVKQGGHNRYFLSIRDLFNHRYDRRPTGNRNHKSMKVEKGKKE</sequence>
<gene>
    <name evidence="2" type="ORF">JAAARDRAFT_46548</name>
</gene>
<dbReference type="Proteomes" id="UP000027265">
    <property type="component" value="Unassembled WGS sequence"/>
</dbReference>
<dbReference type="HOGENOM" id="CLU_1209988_0_0_1"/>
<dbReference type="AlphaFoldDB" id="A0A067PVN6"/>
<keyword evidence="3" id="KW-1185">Reference proteome</keyword>
<feature type="region of interest" description="Disordered" evidence="1">
    <location>
        <begin position="208"/>
        <end position="229"/>
    </location>
</feature>
<name>A0A067PVN6_9AGAM</name>
<organism evidence="2 3">
    <name type="scientific">Jaapia argillacea MUCL 33604</name>
    <dbReference type="NCBI Taxonomy" id="933084"/>
    <lineage>
        <taxon>Eukaryota</taxon>
        <taxon>Fungi</taxon>
        <taxon>Dikarya</taxon>
        <taxon>Basidiomycota</taxon>
        <taxon>Agaricomycotina</taxon>
        <taxon>Agaricomycetes</taxon>
        <taxon>Agaricomycetidae</taxon>
        <taxon>Jaapiales</taxon>
        <taxon>Jaapiaceae</taxon>
        <taxon>Jaapia</taxon>
    </lineage>
</organism>
<evidence type="ECO:0000256" key="1">
    <source>
        <dbReference type="SAM" id="MobiDB-lite"/>
    </source>
</evidence>
<proteinExistence type="predicted"/>